<evidence type="ECO:0000313" key="2">
    <source>
        <dbReference type="Proteomes" id="UP000250245"/>
    </source>
</evidence>
<name>A0A2X2YD79_9ACTO</name>
<dbReference type="EMBL" id="UASJ01000001">
    <property type="protein sequence ID" value="SQB65772.1"/>
    <property type="molecule type" value="Genomic_DNA"/>
</dbReference>
<proteinExistence type="predicted"/>
<dbReference type="Proteomes" id="UP000250245">
    <property type="component" value="Unassembled WGS sequence"/>
</dbReference>
<accession>A0A2X2YD79</accession>
<evidence type="ECO:0000313" key="1">
    <source>
        <dbReference type="EMBL" id="SQB65772.1"/>
    </source>
</evidence>
<sequence length="144" mass="14732">MLMSVGKGWRQQLSRRLVRRWLARGRRLSSEHGMVTTELALTFPAVIMIVVALALTGAAGMAGVQVNAAARAACRSVAIGEDSAVAVAAGNRLLGGAGGAAGAVSVSTTGKDVQCSATKKMPAMLGLLGMSAKAQAVIPREDSW</sequence>
<organism evidence="1 2">
    <name type="scientific">Mobiluncus curtisii</name>
    <dbReference type="NCBI Taxonomy" id="2051"/>
    <lineage>
        <taxon>Bacteria</taxon>
        <taxon>Bacillati</taxon>
        <taxon>Actinomycetota</taxon>
        <taxon>Actinomycetes</taxon>
        <taxon>Actinomycetales</taxon>
        <taxon>Actinomycetaceae</taxon>
        <taxon>Mobiluncus</taxon>
    </lineage>
</organism>
<gene>
    <name evidence="1" type="ORF">NCTC11820_01844</name>
</gene>
<dbReference type="AlphaFoldDB" id="A0A2X2YD79"/>
<evidence type="ECO:0008006" key="3">
    <source>
        <dbReference type="Google" id="ProtNLM"/>
    </source>
</evidence>
<protein>
    <recommendedName>
        <fullName evidence="3">TadE-like protein</fullName>
    </recommendedName>
</protein>
<reference evidence="1 2" key="1">
    <citation type="submission" date="2018-06" db="EMBL/GenBank/DDBJ databases">
        <authorList>
            <consortium name="Pathogen Informatics"/>
            <person name="Doyle S."/>
        </authorList>
    </citation>
    <scope>NUCLEOTIDE SEQUENCE [LARGE SCALE GENOMIC DNA]</scope>
    <source>
        <strain evidence="1 2">NCTC11820</strain>
    </source>
</reference>